<feature type="compositionally biased region" description="Low complexity" evidence="1">
    <location>
        <begin position="103"/>
        <end position="114"/>
    </location>
</feature>
<sequence length="165" mass="18807">MVRHVDSESEEELEEIDEERPGDILQRRREECERKARRGEMDPRLEFTFQLLIDGTGLPRSDIMDHVFEGNMLDEINQLFLPHMRNKLLWFYQEIEEGEGAADGKPAGAGAARAQVPGKPASGPTVPAKKKLFLTDGWQLPLTGICIYMFRLNTGKQLPEEGFHK</sequence>
<feature type="compositionally biased region" description="Acidic residues" evidence="1">
    <location>
        <begin position="8"/>
        <end position="18"/>
    </location>
</feature>
<evidence type="ECO:0000313" key="2">
    <source>
        <dbReference type="Proteomes" id="UP000504606"/>
    </source>
</evidence>
<feature type="compositionally biased region" description="Basic and acidic residues" evidence="1">
    <location>
        <begin position="19"/>
        <end position="28"/>
    </location>
</feature>
<proteinExistence type="predicted"/>
<protein>
    <submittedName>
        <fullName evidence="3">Uncharacterized protein LOC127751574</fullName>
    </submittedName>
</protein>
<evidence type="ECO:0000256" key="1">
    <source>
        <dbReference type="SAM" id="MobiDB-lite"/>
    </source>
</evidence>
<evidence type="ECO:0000313" key="3">
    <source>
        <dbReference type="RefSeq" id="XP_052131273.1"/>
    </source>
</evidence>
<keyword evidence="2" id="KW-1185">Reference proteome</keyword>
<reference evidence="3" key="1">
    <citation type="submission" date="2025-08" db="UniProtKB">
        <authorList>
            <consortium name="RefSeq"/>
        </authorList>
    </citation>
    <scope>IDENTIFICATION</scope>
    <source>
        <tissue evidence="3">Whole organism</tissue>
    </source>
</reference>
<dbReference type="OrthoDB" id="10251809at2759"/>
<accession>A0A9C6X8W1</accession>
<name>A0A9C6X8W1_FRAOC</name>
<gene>
    <name evidence="3" type="primary">LOC127751574</name>
</gene>
<dbReference type="KEGG" id="foc:127751574"/>
<dbReference type="GeneID" id="127751574"/>
<feature type="region of interest" description="Disordered" evidence="1">
    <location>
        <begin position="1"/>
        <end position="28"/>
    </location>
</feature>
<dbReference type="AlphaFoldDB" id="A0A9C6X8W1"/>
<dbReference type="RefSeq" id="XP_052131273.1">
    <property type="nucleotide sequence ID" value="XM_052275313.1"/>
</dbReference>
<dbReference type="Proteomes" id="UP000504606">
    <property type="component" value="Unplaced"/>
</dbReference>
<feature type="region of interest" description="Disordered" evidence="1">
    <location>
        <begin position="102"/>
        <end position="125"/>
    </location>
</feature>
<organism evidence="2 3">
    <name type="scientific">Frankliniella occidentalis</name>
    <name type="common">Western flower thrips</name>
    <name type="synonym">Euthrips occidentalis</name>
    <dbReference type="NCBI Taxonomy" id="133901"/>
    <lineage>
        <taxon>Eukaryota</taxon>
        <taxon>Metazoa</taxon>
        <taxon>Ecdysozoa</taxon>
        <taxon>Arthropoda</taxon>
        <taxon>Hexapoda</taxon>
        <taxon>Insecta</taxon>
        <taxon>Pterygota</taxon>
        <taxon>Neoptera</taxon>
        <taxon>Paraneoptera</taxon>
        <taxon>Thysanoptera</taxon>
        <taxon>Terebrantia</taxon>
        <taxon>Thripoidea</taxon>
        <taxon>Thripidae</taxon>
        <taxon>Frankliniella</taxon>
    </lineage>
</organism>
<feature type="non-terminal residue" evidence="3">
    <location>
        <position position="165"/>
    </location>
</feature>